<dbReference type="InterPro" id="IPR036129">
    <property type="entry name" value="Glycerate_kinase_sf"/>
</dbReference>
<dbReference type="PANTHER" id="PTHR21599">
    <property type="entry name" value="GLYCERATE KINASE"/>
    <property type="match status" value="1"/>
</dbReference>
<dbReference type="InterPro" id="IPR018197">
    <property type="entry name" value="Glycerate_kinase_RE-like"/>
</dbReference>
<reference evidence="5 6" key="1">
    <citation type="journal article" date="2023" name="Microbiol. Resour. Announc.">
        <title>Complete Genome Sequence of Imperialibacter roseus strain P4T.</title>
        <authorList>
            <person name="Tizabi D.R."/>
            <person name="Bachvaroff T."/>
            <person name="Hill R.T."/>
        </authorList>
    </citation>
    <scope>NUCLEOTIDE SEQUENCE [LARGE SCALE GENOMIC DNA]</scope>
    <source>
        <strain evidence="5 6">P4T</strain>
    </source>
</reference>
<evidence type="ECO:0000256" key="3">
    <source>
        <dbReference type="ARBA" id="ARBA00022777"/>
    </source>
</evidence>
<dbReference type="InterPro" id="IPR018193">
    <property type="entry name" value="Glyc_kinase_flavodox-like_fold"/>
</dbReference>
<dbReference type="PANTHER" id="PTHR21599:SF0">
    <property type="entry name" value="GLYCERATE KINASE"/>
    <property type="match status" value="1"/>
</dbReference>
<dbReference type="GO" id="GO:0008887">
    <property type="term" value="F:glycerate kinase activity"/>
    <property type="evidence" value="ECO:0007669"/>
    <property type="project" value="UniProtKB-EC"/>
</dbReference>
<dbReference type="Gene3D" id="3.90.1510.10">
    <property type="entry name" value="Glycerate kinase, domain 2"/>
    <property type="match status" value="1"/>
</dbReference>
<dbReference type="SUPFAM" id="SSF110738">
    <property type="entry name" value="Glycerate kinase I"/>
    <property type="match status" value="1"/>
</dbReference>
<dbReference type="PIRSF" id="PIRSF006078">
    <property type="entry name" value="GlxK"/>
    <property type="match status" value="1"/>
</dbReference>
<dbReference type="NCBIfam" id="TIGR00045">
    <property type="entry name" value="glycerate kinase"/>
    <property type="match status" value="1"/>
</dbReference>
<dbReference type="RefSeq" id="WP_317487587.1">
    <property type="nucleotide sequence ID" value="NZ_CP136051.1"/>
</dbReference>
<dbReference type="EMBL" id="CP136051">
    <property type="protein sequence ID" value="WOK04787.1"/>
    <property type="molecule type" value="Genomic_DNA"/>
</dbReference>
<evidence type="ECO:0000256" key="4">
    <source>
        <dbReference type="PIRNR" id="PIRNR006078"/>
    </source>
</evidence>
<sequence length="378" mass="39430">MRELNILVAPNAFKSAATAFDIAEAIKKGLQKSKCQSRIVCKPIADGGDGTLPILVDALQGEIFKKEVSGPLGRKVMAPFGYIASKQLAIIEMADASGLRLLSETERNAMKASSAGTGELMKEAIDLGATHIILCIGGSATTDGGMGILTALGYKFLSSSGEGLAGSGEALKHIVQIVEPEGLKKLHITVLCDVSNPLLGASGAAAVYGPQKGASPEQVAQLDNGLAHWANLIRQHRGVDVTGVKGGGAAGGISAGLVGWMDAELRPGAEFILELLEMDKAIKETDVVITAEGSLDEQTAEGKGPFALLEMAEKHRKPVVGLAGRIPGEIPDSELRRFLALLPVGNQPESLETAMANTLINIERTAFNLGNVLALQQL</sequence>
<name>A0ABZ0IIB6_9BACT</name>
<keyword evidence="3 4" id="KW-0418">Kinase</keyword>
<evidence type="ECO:0000256" key="2">
    <source>
        <dbReference type="ARBA" id="ARBA00022679"/>
    </source>
</evidence>
<evidence type="ECO:0000313" key="5">
    <source>
        <dbReference type="EMBL" id="WOK04787.1"/>
    </source>
</evidence>
<dbReference type="EC" id="2.7.1.31" evidence="5"/>
<dbReference type="Proteomes" id="UP001302349">
    <property type="component" value="Chromosome"/>
</dbReference>
<dbReference type="InterPro" id="IPR004381">
    <property type="entry name" value="Glycerate_kinase"/>
</dbReference>
<keyword evidence="2 4" id="KW-0808">Transferase</keyword>
<evidence type="ECO:0000313" key="6">
    <source>
        <dbReference type="Proteomes" id="UP001302349"/>
    </source>
</evidence>
<organism evidence="5 6">
    <name type="scientific">Imperialibacter roseus</name>
    <dbReference type="NCBI Taxonomy" id="1324217"/>
    <lineage>
        <taxon>Bacteria</taxon>
        <taxon>Pseudomonadati</taxon>
        <taxon>Bacteroidota</taxon>
        <taxon>Cytophagia</taxon>
        <taxon>Cytophagales</taxon>
        <taxon>Flammeovirgaceae</taxon>
        <taxon>Imperialibacter</taxon>
    </lineage>
</organism>
<dbReference type="Pfam" id="PF02595">
    <property type="entry name" value="Gly_kinase"/>
    <property type="match status" value="1"/>
</dbReference>
<accession>A0ABZ0IIB6</accession>
<gene>
    <name evidence="5" type="ORF">RT717_17025</name>
</gene>
<evidence type="ECO:0000256" key="1">
    <source>
        <dbReference type="ARBA" id="ARBA00006284"/>
    </source>
</evidence>
<keyword evidence="6" id="KW-1185">Reference proteome</keyword>
<dbReference type="Gene3D" id="3.40.50.10350">
    <property type="entry name" value="Glycerate kinase, domain 1"/>
    <property type="match status" value="1"/>
</dbReference>
<proteinExistence type="inferred from homology"/>
<comment type="similarity">
    <text evidence="1 4">Belongs to the glycerate kinase type-1 family.</text>
</comment>
<protein>
    <submittedName>
        <fullName evidence="5">Glycerate kinase</fullName>
        <ecNumber evidence="5">2.7.1.31</ecNumber>
    </submittedName>
</protein>